<evidence type="ECO:0000256" key="1">
    <source>
        <dbReference type="ARBA" id="ARBA00004123"/>
    </source>
</evidence>
<keyword evidence="10" id="KW-1185">Reference proteome</keyword>
<evidence type="ECO:0000259" key="8">
    <source>
        <dbReference type="SMART" id="SM00576"/>
    </source>
</evidence>
<keyword evidence="6" id="KW-0539">Nucleus</keyword>
<dbReference type="SUPFAM" id="SSF47113">
    <property type="entry name" value="Histone-fold"/>
    <property type="match status" value="1"/>
</dbReference>
<proteinExistence type="inferred from homology"/>
<keyword evidence="5" id="KW-0804">Transcription</keyword>
<evidence type="ECO:0000256" key="4">
    <source>
        <dbReference type="ARBA" id="ARBA00023015"/>
    </source>
</evidence>
<protein>
    <recommendedName>
        <fullName evidence="3">Transcription initiation factor TFIID subunit 8</fullName>
    </recommendedName>
</protein>
<evidence type="ECO:0000256" key="7">
    <source>
        <dbReference type="SAM" id="MobiDB-lite"/>
    </source>
</evidence>
<evidence type="ECO:0000313" key="9">
    <source>
        <dbReference type="EMBL" id="ORX70078.1"/>
    </source>
</evidence>
<feature type="region of interest" description="Disordered" evidence="7">
    <location>
        <begin position="156"/>
        <end position="231"/>
    </location>
</feature>
<dbReference type="GO" id="GO:0006367">
    <property type="term" value="P:transcription initiation at RNA polymerase II promoter"/>
    <property type="evidence" value="ECO:0007669"/>
    <property type="project" value="TreeGrafter"/>
</dbReference>
<feature type="compositionally biased region" description="Basic and acidic residues" evidence="7">
    <location>
        <begin position="156"/>
        <end position="166"/>
    </location>
</feature>
<reference evidence="9 10" key="1">
    <citation type="submission" date="2016-07" db="EMBL/GenBank/DDBJ databases">
        <title>Pervasive Adenine N6-methylation of Active Genes in Fungi.</title>
        <authorList>
            <consortium name="DOE Joint Genome Institute"/>
            <person name="Mondo S.J."/>
            <person name="Dannebaum R.O."/>
            <person name="Kuo R.C."/>
            <person name="Labutti K."/>
            <person name="Haridas S."/>
            <person name="Kuo A."/>
            <person name="Salamov A."/>
            <person name="Ahrendt S.R."/>
            <person name="Lipzen A."/>
            <person name="Sullivan W."/>
            <person name="Andreopoulos W.B."/>
            <person name="Clum A."/>
            <person name="Lindquist E."/>
            <person name="Daum C."/>
            <person name="Ramamoorthy G.K."/>
            <person name="Gryganskyi A."/>
            <person name="Culley D."/>
            <person name="Magnuson J.K."/>
            <person name="James T.Y."/>
            <person name="O'Malley M.A."/>
            <person name="Stajich J.E."/>
            <person name="Spatafora J.W."/>
            <person name="Visel A."/>
            <person name="Grigoriev I.V."/>
        </authorList>
    </citation>
    <scope>NUCLEOTIDE SEQUENCE [LARGE SCALE GENOMIC DNA]</scope>
    <source>
        <strain evidence="9 10">ATCC 12442</strain>
    </source>
</reference>
<evidence type="ECO:0000313" key="10">
    <source>
        <dbReference type="Proteomes" id="UP000193922"/>
    </source>
</evidence>
<evidence type="ECO:0000256" key="2">
    <source>
        <dbReference type="ARBA" id="ARBA00008767"/>
    </source>
</evidence>
<dbReference type="RefSeq" id="XP_040743716.1">
    <property type="nucleotide sequence ID" value="XM_040883547.1"/>
</dbReference>
<dbReference type="GeneID" id="63800195"/>
<organism evidence="9 10">
    <name type="scientific">Linderina pennispora</name>
    <dbReference type="NCBI Taxonomy" id="61395"/>
    <lineage>
        <taxon>Eukaryota</taxon>
        <taxon>Fungi</taxon>
        <taxon>Fungi incertae sedis</taxon>
        <taxon>Zoopagomycota</taxon>
        <taxon>Kickxellomycotina</taxon>
        <taxon>Kickxellomycetes</taxon>
        <taxon>Kickxellales</taxon>
        <taxon>Kickxellaceae</taxon>
        <taxon>Linderina</taxon>
    </lineage>
</organism>
<gene>
    <name evidence="9" type="ORF">DL89DRAFT_151893</name>
</gene>
<keyword evidence="4" id="KW-0805">Transcription regulation</keyword>
<evidence type="ECO:0000256" key="3">
    <source>
        <dbReference type="ARBA" id="ARBA00017307"/>
    </source>
</evidence>
<evidence type="ECO:0000256" key="6">
    <source>
        <dbReference type="ARBA" id="ARBA00023242"/>
    </source>
</evidence>
<dbReference type="InterPro" id="IPR006565">
    <property type="entry name" value="BTP"/>
</dbReference>
<comment type="similarity">
    <text evidence="2">Belongs to the TAF8 family.</text>
</comment>
<comment type="subcellular location">
    <subcellularLocation>
        <location evidence="1">Nucleus</location>
    </subcellularLocation>
</comment>
<dbReference type="Gene3D" id="1.10.20.10">
    <property type="entry name" value="Histone, subunit A"/>
    <property type="match status" value="1"/>
</dbReference>
<name>A0A1Y1W9T4_9FUNG</name>
<feature type="domain" description="Bromodomain associated" evidence="8">
    <location>
        <begin position="12"/>
        <end position="88"/>
    </location>
</feature>
<dbReference type="EMBL" id="MCFD01000006">
    <property type="protein sequence ID" value="ORX70078.1"/>
    <property type="molecule type" value="Genomic_DNA"/>
</dbReference>
<dbReference type="OrthoDB" id="2193813at2759"/>
<dbReference type="GO" id="GO:0005669">
    <property type="term" value="C:transcription factor TFIID complex"/>
    <property type="evidence" value="ECO:0007669"/>
    <property type="project" value="InterPro"/>
</dbReference>
<dbReference type="CDD" id="cd08049">
    <property type="entry name" value="TAF8"/>
    <property type="match status" value="1"/>
</dbReference>
<dbReference type="InterPro" id="IPR009072">
    <property type="entry name" value="Histone-fold"/>
</dbReference>
<feature type="compositionally biased region" description="Basic and acidic residues" evidence="7">
    <location>
        <begin position="307"/>
        <end position="319"/>
    </location>
</feature>
<feature type="compositionally biased region" description="Low complexity" evidence="7">
    <location>
        <begin position="167"/>
        <end position="181"/>
    </location>
</feature>
<dbReference type="Pfam" id="PF10406">
    <property type="entry name" value="TAF8_C"/>
    <property type="match status" value="1"/>
</dbReference>
<dbReference type="PANTHER" id="PTHR46469:SF1">
    <property type="entry name" value="TRANSCRIPTION INITIATION FACTOR TFIID SUBUNIT 8"/>
    <property type="match status" value="1"/>
</dbReference>
<sequence>MPPTQSSKVDLDQIKRQYMKRAATVLVRSAGYDSTSGFALDALCDVGILYMQSLFTQAHAYGEHATRTRPNMNDVGRALEQRHVTVSALLQHMERERPAHQRALVQQLRQAAARLGTEGTYSGEFSSDRAEAVLRQVVEHKKDKIRAAAAAAEQAARERADAERQAAEAAAEETAAAGTERTVTFGEDRMIEDDEDEDDVFETPAEPMPGKEEAEEEKEEEAEERDESGEQLARQLEDIDAMLLPARQLPGHVPAHCPRLPCPHTYKRTAVLPQRSQDVFVMRMHKAEQSRQAEENLQRLVAQKTQAQEHKSGRPRSEARQGGARQRIQEMFPAANFRHVDKRARLSSQTL</sequence>
<dbReference type="InterPro" id="IPR019473">
    <property type="entry name" value="TFIID_su8_C"/>
</dbReference>
<comment type="caution">
    <text evidence="9">The sequence shown here is derived from an EMBL/GenBank/DDBJ whole genome shotgun (WGS) entry which is preliminary data.</text>
</comment>
<dbReference type="CDD" id="cd00076">
    <property type="entry name" value="HFD_SF"/>
    <property type="match status" value="1"/>
</dbReference>
<dbReference type="GO" id="GO:0046982">
    <property type="term" value="F:protein heterodimerization activity"/>
    <property type="evidence" value="ECO:0007669"/>
    <property type="project" value="InterPro"/>
</dbReference>
<dbReference type="SMART" id="SM00576">
    <property type="entry name" value="BTP"/>
    <property type="match status" value="1"/>
</dbReference>
<dbReference type="Pfam" id="PF07524">
    <property type="entry name" value="Bromo_TP"/>
    <property type="match status" value="1"/>
</dbReference>
<feature type="compositionally biased region" description="Acidic residues" evidence="7">
    <location>
        <begin position="190"/>
        <end position="201"/>
    </location>
</feature>
<dbReference type="Proteomes" id="UP000193922">
    <property type="component" value="Unassembled WGS sequence"/>
</dbReference>
<dbReference type="PANTHER" id="PTHR46469">
    <property type="entry name" value="TRANSCRIPTION INITIATION FACTOR TFIID SUBUNIT 8"/>
    <property type="match status" value="1"/>
</dbReference>
<dbReference type="AlphaFoldDB" id="A0A1Y1W9T4"/>
<evidence type="ECO:0000256" key="5">
    <source>
        <dbReference type="ARBA" id="ARBA00023163"/>
    </source>
</evidence>
<accession>A0A1Y1W9T4</accession>
<feature type="compositionally biased region" description="Acidic residues" evidence="7">
    <location>
        <begin position="213"/>
        <end position="229"/>
    </location>
</feature>
<feature type="region of interest" description="Disordered" evidence="7">
    <location>
        <begin position="303"/>
        <end position="351"/>
    </location>
</feature>
<dbReference type="STRING" id="61395.A0A1Y1W9T4"/>
<dbReference type="InterPro" id="IPR037818">
    <property type="entry name" value="TAF8"/>
</dbReference>